<evidence type="ECO:0000313" key="2">
    <source>
        <dbReference type="EMBL" id="CAA9521621.1"/>
    </source>
</evidence>
<dbReference type="AlphaFoldDB" id="A0A6J4TGN2"/>
<feature type="region of interest" description="Disordered" evidence="1">
    <location>
        <begin position="83"/>
        <end position="129"/>
    </location>
</feature>
<feature type="non-terminal residue" evidence="2">
    <location>
        <position position="129"/>
    </location>
</feature>
<name>A0A6J4TGN2_9SPHN</name>
<reference evidence="2" key="1">
    <citation type="submission" date="2020-02" db="EMBL/GenBank/DDBJ databases">
        <authorList>
            <person name="Meier V. D."/>
        </authorList>
    </citation>
    <scope>NUCLEOTIDE SEQUENCE</scope>
    <source>
        <strain evidence="2">AVDCRST_MAG31</strain>
    </source>
</reference>
<dbReference type="EMBL" id="CADCWA010000120">
    <property type="protein sequence ID" value="CAA9521621.1"/>
    <property type="molecule type" value="Genomic_DNA"/>
</dbReference>
<protein>
    <submittedName>
        <fullName evidence="2">Uncharacterized protein</fullName>
    </submittedName>
</protein>
<feature type="compositionally biased region" description="Basic and acidic residues" evidence="1">
    <location>
        <begin position="112"/>
        <end position="129"/>
    </location>
</feature>
<organism evidence="2">
    <name type="scientific">uncultured Sphingomonas sp</name>
    <dbReference type="NCBI Taxonomy" id="158754"/>
    <lineage>
        <taxon>Bacteria</taxon>
        <taxon>Pseudomonadati</taxon>
        <taxon>Pseudomonadota</taxon>
        <taxon>Alphaproteobacteria</taxon>
        <taxon>Sphingomonadales</taxon>
        <taxon>Sphingomonadaceae</taxon>
        <taxon>Sphingomonas</taxon>
        <taxon>environmental samples</taxon>
    </lineage>
</organism>
<proteinExistence type="predicted"/>
<sequence length="129" mass="14180">DDGGYGTAAQRHSRHRRVPAAAGAERRRHLALRQPDRSHLLRRGGGRSARSSPALPAGLFHQARRPGRLGAVRRQWPPLQPFEYAQHPLAGGGVRRRHRGGRLAGRGGADLRLPDHLRRDAAGDELRGL</sequence>
<evidence type="ECO:0000256" key="1">
    <source>
        <dbReference type="SAM" id="MobiDB-lite"/>
    </source>
</evidence>
<gene>
    <name evidence="2" type="ORF">AVDCRST_MAG31-1655</name>
</gene>
<feature type="non-terminal residue" evidence="2">
    <location>
        <position position="1"/>
    </location>
</feature>
<accession>A0A6J4TGN2</accession>
<feature type="region of interest" description="Disordered" evidence="1">
    <location>
        <begin position="1"/>
        <end position="62"/>
    </location>
</feature>